<evidence type="ECO:0000256" key="9">
    <source>
        <dbReference type="HAMAP-Rule" id="MF_01891"/>
    </source>
</evidence>
<dbReference type="InterPro" id="IPR007944">
    <property type="entry name" value="FlhC"/>
</dbReference>
<protein>
    <recommendedName>
        <fullName evidence="9 10">Flagellar transcriptional regulator FlhC</fullName>
    </recommendedName>
</protein>
<dbReference type="OrthoDB" id="5570801at2"/>
<keyword evidence="8 9" id="KW-0804">Transcription</keyword>
<evidence type="ECO:0000313" key="12">
    <source>
        <dbReference type="Proteomes" id="UP000291793"/>
    </source>
</evidence>
<keyword evidence="2 9" id="KW-0479">Metal-binding</keyword>
<evidence type="ECO:0000256" key="8">
    <source>
        <dbReference type="ARBA" id="ARBA00023163"/>
    </source>
</evidence>
<evidence type="ECO:0000256" key="6">
    <source>
        <dbReference type="ARBA" id="ARBA00023125"/>
    </source>
</evidence>
<keyword evidence="7 9" id="KW-0010">Activator</keyword>
<dbReference type="Proteomes" id="UP000291793">
    <property type="component" value="Unassembled WGS sequence"/>
</dbReference>
<dbReference type="PIRSF" id="PIRSF003159">
    <property type="entry name" value="FlhC"/>
    <property type="match status" value="1"/>
</dbReference>
<keyword evidence="11" id="KW-0969">Cilium</keyword>
<evidence type="ECO:0000256" key="7">
    <source>
        <dbReference type="ARBA" id="ARBA00023159"/>
    </source>
</evidence>
<keyword evidence="5 9" id="KW-0805">Transcription regulation</keyword>
<comment type="function">
    <text evidence="9">Functions in complex with FlhD as a master transcriptional regulator that regulates transcription of several flagellar and non-flagellar operons by binding to their promoter region. Activates expression of class 2 flagellar genes, including fliA, which is a flagellum-specific sigma factor that turns on the class 3 genes. Also regulates genes whose products function in a variety of physiological pathways.</text>
</comment>
<dbReference type="GO" id="GO:1902208">
    <property type="term" value="P:regulation of bacterial-type flagellum assembly"/>
    <property type="evidence" value="ECO:0007669"/>
    <property type="project" value="UniProtKB-UniRule"/>
</dbReference>
<proteinExistence type="inferred from homology"/>
<feature type="binding site" evidence="9">
    <location>
        <position position="143"/>
    </location>
    <ligand>
        <name>Zn(2+)</name>
        <dbReference type="ChEBI" id="CHEBI:29105"/>
    </ligand>
</feature>
<organism evidence="11 12">
    <name type="scientific">Kosakonia quasisacchari</name>
    <dbReference type="NCBI Taxonomy" id="2529380"/>
    <lineage>
        <taxon>Bacteria</taxon>
        <taxon>Pseudomonadati</taxon>
        <taxon>Pseudomonadota</taxon>
        <taxon>Gammaproteobacteria</taxon>
        <taxon>Enterobacterales</taxon>
        <taxon>Enterobacteriaceae</taxon>
        <taxon>Kosakonia</taxon>
    </lineage>
</organism>
<evidence type="ECO:0000256" key="2">
    <source>
        <dbReference type="ARBA" id="ARBA00022723"/>
    </source>
</evidence>
<dbReference type="EMBL" id="SJOP01000007">
    <property type="protein sequence ID" value="TCC09574.1"/>
    <property type="molecule type" value="Genomic_DNA"/>
</dbReference>
<evidence type="ECO:0000256" key="10">
    <source>
        <dbReference type="PIRNR" id="PIRNR003159"/>
    </source>
</evidence>
<gene>
    <name evidence="9 11" type="primary">flhC</name>
    <name evidence="11" type="ORF">E0L21_09970</name>
</gene>
<keyword evidence="1 9" id="KW-0963">Cytoplasm</keyword>
<evidence type="ECO:0000256" key="5">
    <source>
        <dbReference type="ARBA" id="ARBA00023015"/>
    </source>
</evidence>
<comment type="cofactor">
    <cofactor evidence="9">
        <name>Zn(2+)</name>
        <dbReference type="ChEBI" id="CHEBI:29105"/>
    </cofactor>
    <text evidence="9">Binds 1 zinc ion per subunit.</text>
</comment>
<dbReference type="SUPFAM" id="SSF160930">
    <property type="entry name" value="FlhC-like"/>
    <property type="match status" value="1"/>
</dbReference>
<keyword evidence="11" id="KW-0966">Cell projection</keyword>
<keyword evidence="3 9" id="KW-1005">Bacterial flagellum biogenesis</keyword>
<comment type="caution">
    <text evidence="11">The sequence shown here is derived from an EMBL/GenBank/DDBJ whole genome shotgun (WGS) entry which is preliminary data.</text>
</comment>
<dbReference type="HAMAP" id="MF_01891">
    <property type="entry name" value="FhlC"/>
    <property type="match status" value="1"/>
</dbReference>
<keyword evidence="11" id="KW-0282">Flagellum</keyword>
<dbReference type="GO" id="GO:0044781">
    <property type="term" value="P:bacterial-type flagellum organization"/>
    <property type="evidence" value="ECO:0007669"/>
    <property type="project" value="UniProtKB-KW"/>
</dbReference>
<evidence type="ECO:0000313" key="11">
    <source>
        <dbReference type="EMBL" id="TCC09574.1"/>
    </source>
</evidence>
<dbReference type="GO" id="GO:0045893">
    <property type="term" value="P:positive regulation of DNA-templated transcription"/>
    <property type="evidence" value="ECO:0007669"/>
    <property type="project" value="InterPro"/>
</dbReference>
<feature type="binding site" evidence="9">
    <location>
        <position position="166"/>
    </location>
    <ligand>
        <name>Zn(2+)</name>
        <dbReference type="ChEBI" id="CHEBI:29105"/>
    </ligand>
</feature>
<dbReference type="GO" id="GO:0005737">
    <property type="term" value="C:cytoplasm"/>
    <property type="evidence" value="ECO:0007669"/>
    <property type="project" value="UniProtKB-SubCell"/>
</dbReference>
<reference evidence="11 12" key="1">
    <citation type="submission" date="2019-02" db="EMBL/GenBank/DDBJ databases">
        <title>The draft genome of Kosakonia quasisacchari strain WCHKQ120001.</title>
        <authorList>
            <person name="Wang C."/>
            <person name="Feng Y."/>
            <person name="Zong Z."/>
        </authorList>
    </citation>
    <scope>NUCLEOTIDE SEQUENCE [LARGE SCALE GENOMIC DNA]</scope>
    <source>
        <strain evidence="11 12">WCHKQ120001</strain>
    </source>
</reference>
<dbReference type="Pfam" id="PF05280">
    <property type="entry name" value="FlhC"/>
    <property type="match status" value="1"/>
</dbReference>
<name>A0A4R0HIH7_9ENTR</name>
<keyword evidence="12" id="KW-1185">Reference proteome</keyword>
<comment type="subunit">
    <text evidence="9">Heterohexamer composed of two FlhC and four FlhD subunits. Each FlhC binds a FlhD dimer, forming a heterotrimer, and a hexamer assembles by dimerization of two heterotrimers.</text>
</comment>
<dbReference type="GO" id="GO:0003677">
    <property type="term" value="F:DNA binding"/>
    <property type="evidence" value="ECO:0007669"/>
    <property type="project" value="UniProtKB-UniRule"/>
</dbReference>
<comment type="subcellular location">
    <subcellularLocation>
        <location evidence="9 10">Cytoplasm</location>
    </subcellularLocation>
</comment>
<dbReference type="GO" id="GO:0008270">
    <property type="term" value="F:zinc ion binding"/>
    <property type="evidence" value="ECO:0007669"/>
    <property type="project" value="UniProtKB-UniRule"/>
</dbReference>
<evidence type="ECO:0000256" key="3">
    <source>
        <dbReference type="ARBA" id="ARBA00022795"/>
    </source>
</evidence>
<evidence type="ECO:0000256" key="4">
    <source>
        <dbReference type="ARBA" id="ARBA00022833"/>
    </source>
</evidence>
<keyword evidence="4 9" id="KW-0862">Zinc</keyword>
<accession>A0A4R0HIH7</accession>
<sequence>MEDSMLQEKSIMSEIKDTHIAMQLINFGARMQVLESETSLSRRKLLKLYKELKGDSPAKGMLPFSADWYMAWEQNIHSSIFYNIYLYLQKVEPGRTVELMLKAYRIYMEHGLAEENEEPVLGLTRAWTLLRFIDGGMLKQTQCDCCGGSFITTPEHMFNGFTCSLCVPPSRALKRSPLLNFAAGAPTTLQ</sequence>
<comment type="similarity">
    <text evidence="9 10">Belongs to the FlhC family.</text>
</comment>
<dbReference type="NCBIfam" id="NF009365">
    <property type="entry name" value="PRK12722.1"/>
    <property type="match status" value="1"/>
</dbReference>
<evidence type="ECO:0000256" key="1">
    <source>
        <dbReference type="ARBA" id="ARBA00022490"/>
    </source>
</evidence>
<feature type="binding site" evidence="9">
    <location>
        <position position="163"/>
    </location>
    <ligand>
        <name>Zn(2+)</name>
        <dbReference type="ChEBI" id="CHEBI:29105"/>
    </ligand>
</feature>
<keyword evidence="6 9" id="KW-0238">DNA-binding</keyword>
<dbReference type="AlphaFoldDB" id="A0A4R0HIH7"/>
<feature type="binding site" evidence="9">
    <location>
        <position position="146"/>
    </location>
    <ligand>
        <name>Zn(2+)</name>
        <dbReference type="ChEBI" id="CHEBI:29105"/>
    </ligand>
</feature>